<proteinExistence type="predicted"/>
<evidence type="ECO:0008006" key="4">
    <source>
        <dbReference type="Google" id="ProtNLM"/>
    </source>
</evidence>
<dbReference type="Proteomes" id="UP000595895">
    <property type="component" value="Chromosome"/>
</dbReference>
<dbReference type="AlphaFoldDB" id="A0A7T7S2C8"/>
<dbReference type="EMBL" id="CP066802">
    <property type="protein sequence ID" value="QQM67545.1"/>
    <property type="molecule type" value="Genomic_DNA"/>
</dbReference>
<name>A0A7T7S2C8_9ACTO</name>
<organism evidence="2 3">
    <name type="scientific">Actinomyces weissii</name>
    <dbReference type="NCBI Taxonomy" id="675090"/>
    <lineage>
        <taxon>Bacteria</taxon>
        <taxon>Bacillati</taxon>
        <taxon>Actinomycetota</taxon>
        <taxon>Actinomycetes</taxon>
        <taxon>Actinomycetales</taxon>
        <taxon>Actinomycetaceae</taxon>
        <taxon>Actinomyces</taxon>
    </lineage>
</organism>
<protein>
    <recommendedName>
        <fullName evidence="4">WXG100 family type VII secretion target</fullName>
    </recommendedName>
</protein>
<gene>
    <name evidence="2" type="ORF">JG540_01170</name>
</gene>
<accession>A0A7T7S2C8</accession>
<reference evidence="2 3" key="1">
    <citation type="submission" date="2020-12" db="EMBL/GenBank/DDBJ databases">
        <authorList>
            <person name="Zhou J."/>
        </authorList>
    </citation>
    <scope>NUCLEOTIDE SEQUENCE [LARGE SCALE GENOMIC DNA]</scope>
    <source>
        <strain evidence="2 3">CCUG 61299</strain>
    </source>
</reference>
<evidence type="ECO:0000256" key="1">
    <source>
        <dbReference type="SAM" id="MobiDB-lite"/>
    </source>
</evidence>
<keyword evidence="3" id="KW-1185">Reference proteome</keyword>
<evidence type="ECO:0000313" key="3">
    <source>
        <dbReference type="Proteomes" id="UP000595895"/>
    </source>
</evidence>
<sequence length="111" mass="11669">MKFDMGASTLGDLTKQTSSSSDDLGAQVRQLAVAGEPLEGKFNGAGRGEWDRFKSRVDEVATELSSSLASVLSGIVGMDRAFTQGEQEMVDVTRAAASSADFDAARFGSRA</sequence>
<dbReference type="RefSeq" id="WP_200276222.1">
    <property type="nucleotide sequence ID" value="NZ_CP066802.1"/>
</dbReference>
<feature type="region of interest" description="Disordered" evidence="1">
    <location>
        <begin position="1"/>
        <end position="24"/>
    </location>
</feature>
<evidence type="ECO:0000313" key="2">
    <source>
        <dbReference type="EMBL" id="QQM67545.1"/>
    </source>
</evidence>
<dbReference type="KEGG" id="awe:JG540_01170"/>